<evidence type="ECO:0000313" key="1">
    <source>
        <dbReference type="EMBL" id="KAF6001149.1"/>
    </source>
</evidence>
<dbReference type="Proteomes" id="UP000530660">
    <property type="component" value="Unassembled WGS sequence"/>
</dbReference>
<dbReference type="AlphaFoldDB" id="A0A7J7IEQ4"/>
<evidence type="ECO:0000313" key="2">
    <source>
        <dbReference type="Proteomes" id="UP000530660"/>
    </source>
</evidence>
<accession>A0A7J7IEQ4</accession>
<name>A0A7J7IEQ4_9RHOD</name>
<proteinExistence type="predicted"/>
<organism evidence="1 2">
    <name type="scientific">Cyanidiococcus yangmingshanensis</name>
    <dbReference type="NCBI Taxonomy" id="2690220"/>
    <lineage>
        <taxon>Eukaryota</taxon>
        <taxon>Rhodophyta</taxon>
        <taxon>Bangiophyceae</taxon>
        <taxon>Cyanidiales</taxon>
        <taxon>Cyanidiaceae</taxon>
        <taxon>Cyanidiococcus</taxon>
    </lineage>
</organism>
<gene>
    <name evidence="1" type="ORF">F1559_003650</name>
</gene>
<reference evidence="1 2" key="1">
    <citation type="journal article" date="2020" name="J. Phycol.">
        <title>Comparative genome analysis reveals Cyanidiococcus gen. nov., a new extremophilic red algal genus sister to Cyanidioschyzon (Cyanidioschyzonaceae, Rhodophyta).</title>
        <authorList>
            <person name="Liu S.-L."/>
            <person name="Chiang Y.-R."/>
            <person name="Yoon H.S."/>
            <person name="Fu H.-Y."/>
        </authorList>
    </citation>
    <scope>NUCLEOTIDE SEQUENCE [LARGE SCALE GENOMIC DNA]</scope>
    <source>
        <strain evidence="1 2">THAL066</strain>
    </source>
</reference>
<protein>
    <submittedName>
        <fullName evidence="1">Uncharacterized protein</fullName>
    </submittedName>
</protein>
<keyword evidence="2" id="KW-1185">Reference proteome</keyword>
<comment type="caution">
    <text evidence="1">The sequence shown here is derived from an EMBL/GenBank/DDBJ whole genome shotgun (WGS) entry which is preliminary data.</text>
</comment>
<dbReference type="EMBL" id="VWRR01000016">
    <property type="protein sequence ID" value="KAF6001149.1"/>
    <property type="molecule type" value="Genomic_DNA"/>
</dbReference>
<sequence length="149" mass="16840">MRSLKAFMWRIIGKRCGDLVQWFAPSDAPVVYATAIMAILEQVLSHEAVDGNRSCRQVLIRALAVGPELMALASGLENFRQNQRCMPETPPQSADIDASLHIRWHQGTLRLYEISARTIATRLFDCYMRIWAKGANSSEAPSVYQERQC</sequence>